<evidence type="ECO:0000313" key="3">
    <source>
        <dbReference type="Proteomes" id="UP000199579"/>
    </source>
</evidence>
<evidence type="ECO:0000259" key="1">
    <source>
        <dbReference type="Pfam" id="PF01844"/>
    </source>
</evidence>
<keyword evidence="2" id="KW-0378">Hydrolase</keyword>
<keyword evidence="2" id="KW-0540">Nuclease</keyword>
<dbReference type="GO" id="GO:0008270">
    <property type="term" value="F:zinc ion binding"/>
    <property type="evidence" value="ECO:0007669"/>
    <property type="project" value="InterPro"/>
</dbReference>
<organism evidence="2 3">
    <name type="scientific">Azotobacter beijerinckii</name>
    <dbReference type="NCBI Taxonomy" id="170623"/>
    <lineage>
        <taxon>Bacteria</taxon>
        <taxon>Pseudomonadati</taxon>
        <taxon>Pseudomonadota</taxon>
        <taxon>Gammaproteobacteria</taxon>
        <taxon>Pseudomonadales</taxon>
        <taxon>Pseudomonadaceae</taxon>
        <taxon>Azotobacter</taxon>
    </lineage>
</organism>
<dbReference type="Pfam" id="PF01844">
    <property type="entry name" value="HNH"/>
    <property type="match status" value="1"/>
</dbReference>
<reference evidence="2 3" key="1">
    <citation type="submission" date="2016-10" db="EMBL/GenBank/DDBJ databases">
        <authorList>
            <person name="de Groot N.N."/>
        </authorList>
    </citation>
    <scope>NUCLEOTIDE SEQUENCE [LARGE SCALE GENOMIC DNA]</scope>
    <source>
        <strain evidence="2 3">DSM 381</strain>
    </source>
</reference>
<protein>
    <submittedName>
        <fullName evidence="2">HNH endonuclease</fullName>
    </submittedName>
</protein>
<dbReference type="AlphaFoldDB" id="A0A1I3YF05"/>
<dbReference type="GO" id="GO:0004519">
    <property type="term" value="F:endonuclease activity"/>
    <property type="evidence" value="ECO:0007669"/>
    <property type="project" value="UniProtKB-KW"/>
</dbReference>
<dbReference type="EMBL" id="FOSX01000001">
    <property type="protein sequence ID" value="SFK29861.1"/>
    <property type="molecule type" value="Genomic_DNA"/>
</dbReference>
<dbReference type="InterPro" id="IPR002711">
    <property type="entry name" value="HNH"/>
</dbReference>
<gene>
    <name evidence="2" type="ORF">SAMN04244574_00076</name>
</gene>
<accession>A0A1I3YF05</accession>
<feature type="domain" description="HNH" evidence="1">
    <location>
        <begin position="190"/>
        <end position="245"/>
    </location>
</feature>
<proteinExistence type="predicted"/>
<keyword evidence="2" id="KW-0255">Endonuclease</keyword>
<evidence type="ECO:0000313" key="2">
    <source>
        <dbReference type="EMBL" id="SFK29861.1"/>
    </source>
</evidence>
<dbReference type="GO" id="GO:0003676">
    <property type="term" value="F:nucleic acid binding"/>
    <property type="evidence" value="ECO:0007669"/>
    <property type="project" value="InterPro"/>
</dbReference>
<sequence length="274" mass="30287">MSVWRLIAHHEDAEGAIEEMKPRSRIAIGWSRVGDLSKAGVSGPPDITVLISKAHHPIENSHLGGPSLWNLYHHMQIGDLVILNANGKRVCVLEVVGPYIYEADSGQIMGYAHQRPACLTSINPEDLWNSSGSAVAEGQNIRWTLAKCSESTKAKPAIYKEGSRFSVISTAIERNPLARAACIEYYGCKCNVCSFDFGKVFGELGKGYIHVHHHVEVSSRAAEYNVNPIEDLIPLCPNCHAMAHQQRPPVPVEKLKEIHQQAMSNNSYMDSPRK</sequence>
<dbReference type="Proteomes" id="UP000199579">
    <property type="component" value="Unassembled WGS sequence"/>
</dbReference>
<name>A0A1I3YF05_9GAMM</name>